<dbReference type="InterPro" id="IPR020471">
    <property type="entry name" value="AKR"/>
</dbReference>
<organism evidence="8">
    <name type="scientific">Talaromyces marneffei PM1</name>
    <dbReference type="NCBI Taxonomy" id="1077442"/>
    <lineage>
        <taxon>Eukaryota</taxon>
        <taxon>Fungi</taxon>
        <taxon>Dikarya</taxon>
        <taxon>Ascomycota</taxon>
        <taxon>Pezizomycotina</taxon>
        <taxon>Eurotiomycetes</taxon>
        <taxon>Eurotiomycetidae</taxon>
        <taxon>Eurotiales</taxon>
        <taxon>Trichocomaceae</taxon>
        <taxon>Talaromyces</taxon>
        <taxon>Talaromyces sect. Talaromyces</taxon>
    </lineage>
</organism>
<dbReference type="InterPro" id="IPR007568">
    <property type="entry name" value="RTA1"/>
</dbReference>
<dbReference type="GO" id="GO:0016491">
    <property type="term" value="F:oxidoreductase activity"/>
    <property type="evidence" value="ECO:0007669"/>
    <property type="project" value="UniProtKB-KW"/>
</dbReference>
<keyword evidence="3 6" id="KW-1133">Transmembrane helix</keyword>
<evidence type="ECO:0000256" key="1">
    <source>
        <dbReference type="ARBA" id="ARBA00004141"/>
    </source>
</evidence>
<dbReference type="InterPro" id="IPR023210">
    <property type="entry name" value="NADP_OxRdtase_dom"/>
</dbReference>
<evidence type="ECO:0000256" key="6">
    <source>
        <dbReference type="SAM" id="Phobius"/>
    </source>
</evidence>
<gene>
    <name evidence="8" type="ORF">GQ26_0072590</name>
</gene>
<evidence type="ECO:0000259" key="7">
    <source>
        <dbReference type="Pfam" id="PF00248"/>
    </source>
</evidence>
<evidence type="ECO:0000256" key="2">
    <source>
        <dbReference type="ARBA" id="ARBA00022692"/>
    </source>
</evidence>
<dbReference type="EMBL" id="JPOX01000007">
    <property type="protein sequence ID" value="KFX50581.1"/>
    <property type="molecule type" value="Genomic_DNA"/>
</dbReference>
<feature type="transmembrane region" description="Helical" evidence="6">
    <location>
        <begin position="65"/>
        <end position="86"/>
    </location>
</feature>
<feature type="transmembrane region" description="Helical" evidence="6">
    <location>
        <begin position="222"/>
        <end position="242"/>
    </location>
</feature>
<name>A0A093VVC5_TALMA</name>
<dbReference type="InterPro" id="IPR036812">
    <property type="entry name" value="NAD(P)_OxRdtase_dom_sf"/>
</dbReference>
<dbReference type="Gene3D" id="3.20.20.100">
    <property type="entry name" value="NADP-dependent oxidoreductase domain"/>
    <property type="match status" value="1"/>
</dbReference>
<dbReference type="Pfam" id="PF00248">
    <property type="entry name" value="Aldo_ket_red"/>
    <property type="match status" value="1"/>
</dbReference>
<dbReference type="eggNOG" id="ENOG502R41Z">
    <property type="taxonomic scope" value="Eukaryota"/>
</dbReference>
<comment type="subcellular location">
    <subcellularLocation>
        <location evidence="1">Membrane</location>
        <topology evidence="1">Multi-pass membrane protein</topology>
    </subcellularLocation>
</comment>
<feature type="transmembrane region" description="Helical" evidence="6">
    <location>
        <begin position="182"/>
        <end position="201"/>
    </location>
</feature>
<dbReference type="GO" id="GO:0005886">
    <property type="term" value="C:plasma membrane"/>
    <property type="evidence" value="ECO:0007669"/>
    <property type="project" value="TreeGrafter"/>
</dbReference>
<feature type="transmembrane region" description="Helical" evidence="6">
    <location>
        <begin position="34"/>
        <end position="53"/>
    </location>
</feature>
<dbReference type="PANTHER" id="PTHR31465">
    <property type="entry name" value="PROTEIN RTA1-RELATED"/>
    <property type="match status" value="1"/>
</dbReference>
<dbReference type="PRINTS" id="PR00069">
    <property type="entry name" value="ALDKETRDTASE"/>
</dbReference>
<dbReference type="Pfam" id="PF04479">
    <property type="entry name" value="RTA1"/>
    <property type="match status" value="1"/>
</dbReference>
<keyword evidence="2 6" id="KW-0812">Transmembrane</keyword>
<keyword evidence="5 6" id="KW-0472">Membrane</keyword>
<dbReference type="HOGENOM" id="CLU_404989_0_0_1"/>
<reference evidence="8" key="1">
    <citation type="journal article" date="2014" name="PLoS Genet.">
        <title>Signature Gene Expression Reveals Novel Clues to the Molecular Mechanisms of Dimorphic Transition in Penicillium marneffei.</title>
        <authorList>
            <person name="Yang E."/>
            <person name="Wang G."/>
            <person name="Cai J."/>
            <person name="Woo P.C."/>
            <person name="Lau S.K."/>
            <person name="Yuen K.-Y."/>
            <person name="Chow W.-N."/>
            <person name="Lin X."/>
        </authorList>
    </citation>
    <scope>NUCLEOTIDE SEQUENCE [LARGE SCALE GENOMIC DNA]</scope>
    <source>
        <strain evidence="8">PM1</strain>
    </source>
</reference>
<dbReference type="AlphaFoldDB" id="A0A093VVC5"/>
<accession>A0A093VVC5</accession>
<keyword evidence="4" id="KW-0560">Oxidoreductase</keyword>
<evidence type="ECO:0000256" key="5">
    <source>
        <dbReference type="ARBA" id="ARBA00023136"/>
    </source>
</evidence>
<sequence length="679" mass="75010">MFNATTGTFNATLFNNTDLCTLDTCPLDWAQVNYIPSLGGNLLYVGIFGLALLSQIGLGIYYKTWTYLIAMVGGLVGEIIGYIGRVQMHYNPFPQTQFLEYLVCLTIAPAFLSAAVYLCFSRIVIVYGSRISRFRPKTYTYLFIAGDFIALLLQAAGGGIAASATGTTQQTGINIMIAGVSWQVFSLAVFAALCTDFALRVRRARTLDLNSQYDALRSSRQFQFFLCSLGIATLTIFVRSVFRCAELSGGFNGSLANNEITFMVLEGAMISIAVIALTSFHPGLIWKGEWRELSRSMRARQDGKDYHAGALLSTSDIDRESAYQMSIAAPFIQTNKQHKPKTPFNHCHLSYNGPTTNNVKIIFGGAAFNTNYGSTADKVSEVLAWLEKEGIKTIDTSEVYGDSEELLGAANAAGKGFIIDTKIGGGLAGVKSSGERVVKAAAESLRKLNTDSVDVYFIHTPDKRVPLKDTLHGINQIYKEGKFKRFGLSNFAPAEVEEVCQIALENDFVLPSVYEGNYNAVGRRIETELFPILRKYKIAFYAYSPIAGGFLTKSPEDVMNEKGRFDTKLMFGKMMNTLYNKPSMLEFLTEFGKLATQEGISQAELAYRWIVYHSHLDGEFGDGIIIGSRFGDHLTATIEGLKKGPLSEEAAKRMDELWKAVEKDSILDNWNDYLSKNSL</sequence>
<protein>
    <submittedName>
        <fullName evidence="8">Aflatoxin B1 aldehyde reductase member 3</fullName>
    </submittedName>
</protein>
<dbReference type="PANTHER" id="PTHR31465:SF9">
    <property type="entry name" value="SPHINGOID LONG-CHAIN BASE TRANSPORTER RSB1"/>
    <property type="match status" value="1"/>
</dbReference>
<comment type="caution">
    <text evidence="8">The sequence shown here is derived from an EMBL/GenBank/DDBJ whole genome shotgun (WGS) entry which is preliminary data.</text>
</comment>
<proteinExistence type="predicted"/>
<dbReference type="SUPFAM" id="SSF51430">
    <property type="entry name" value="NAD(P)-linked oxidoreductase"/>
    <property type="match status" value="1"/>
</dbReference>
<evidence type="ECO:0000313" key="8">
    <source>
        <dbReference type="EMBL" id="KFX50581.1"/>
    </source>
</evidence>
<evidence type="ECO:0000256" key="4">
    <source>
        <dbReference type="ARBA" id="ARBA00023002"/>
    </source>
</evidence>
<feature type="transmembrane region" description="Helical" evidence="6">
    <location>
        <begin position="98"/>
        <end position="120"/>
    </location>
</feature>
<dbReference type="GO" id="GO:0000324">
    <property type="term" value="C:fungal-type vacuole"/>
    <property type="evidence" value="ECO:0007669"/>
    <property type="project" value="TreeGrafter"/>
</dbReference>
<evidence type="ECO:0000256" key="3">
    <source>
        <dbReference type="ARBA" id="ARBA00022989"/>
    </source>
</evidence>
<dbReference type="CDD" id="cd19075">
    <property type="entry name" value="AKR_AKR7A1-5"/>
    <property type="match status" value="1"/>
</dbReference>
<feature type="domain" description="NADP-dependent oxidoreductase" evidence="7">
    <location>
        <begin position="360"/>
        <end position="658"/>
    </location>
</feature>
<feature type="transmembrane region" description="Helical" evidence="6">
    <location>
        <begin position="141"/>
        <end position="162"/>
    </location>
</feature>